<dbReference type="NCBIfam" id="TIGR02532">
    <property type="entry name" value="IV_pilin_GFxxxE"/>
    <property type="match status" value="1"/>
</dbReference>
<keyword evidence="4" id="KW-0812">Transmembrane</keyword>
<proteinExistence type="inferred from homology"/>
<dbReference type="SUPFAM" id="SSF54523">
    <property type="entry name" value="Pili subunits"/>
    <property type="match status" value="1"/>
</dbReference>
<accession>A0ABQ6YDF6</accession>
<dbReference type="RefSeq" id="WP_159659743.1">
    <property type="nucleotide sequence ID" value="NZ_AQPF01000002.1"/>
</dbReference>
<evidence type="ECO:0000313" key="5">
    <source>
        <dbReference type="EMBL" id="KAF0807953.1"/>
    </source>
</evidence>
<dbReference type="Proteomes" id="UP000771797">
    <property type="component" value="Unassembled WGS sequence"/>
</dbReference>
<name>A0ABQ6YDF6_9GAMM</name>
<comment type="caution">
    <text evidence="5">The sequence shown here is derived from an EMBL/GenBank/DDBJ whole genome shotgun (WGS) entry which is preliminary data.</text>
</comment>
<dbReference type="Pfam" id="PF00114">
    <property type="entry name" value="Pilin"/>
    <property type="match status" value="1"/>
</dbReference>
<reference evidence="5 6" key="1">
    <citation type="submission" date="2012-09" db="EMBL/GenBank/DDBJ databases">
        <title>Genome Sequence of alkane-degrading Bacterium Alcanivorax sp. 6-D-6.</title>
        <authorList>
            <person name="Lai Q."/>
            <person name="Shao Z."/>
        </authorList>
    </citation>
    <scope>NUCLEOTIDE SEQUENCE [LARGE SCALE GENOMIC DNA]</scope>
    <source>
        <strain evidence="5 6">6-D-6</strain>
    </source>
</reference>
<dbReference type="EMBL" id="AQPF01000002">
    <property type="protein sequence ID" value="KAF0807953.1"/>
    <property type="molecule type" value="Genomic_DNA"/>
</dbReference>
<protein>
    <submittedName>
        <fullName evidence="5">Type IV pilin structural subunit</fullName>
    </submittedName>
</protein>
<dbReference type="Gene3D" id="3.30.700.10">
    <property type="entry name" value="Glycoprotein, Type 4 Pilin"/>
    <property type="match status" value="1"/>
</dbReference>
<dbReference type="InterPro" id="IPR012902">
    <property type="entry name" value="N_methyl_site"/>
</dbReference>
<evidence type="ECO:0000256" key="3">
    <source>
        <dbReference type="RuleBase" id="RU000389"/>
    </source>
</evidence>
<evidence type="ECO:0000256" key="1">
    <source>
        <dbReference type="ARBA" id="ARBA00005233"/>
    </source>
</evidence>
<keyword evidence="4" id="KW-1133">Transmembrane helix</keyword>
<organism evidence="5 6">
    <name type="scientific">Alcanivorax xiamenensis</name>
    <dbReference type="NCBI Taxonomy" id="1177156"/>
    <lineage>
        <taxon>Bacteria</taxon>
        <taxon>Pseudomonadati</taxon>
        <taxon>Pseudomonadota</taxon>
        <taxon>Gammaproteobacteria</taxon>
        <taxon>Oceanospirillales</taxon>
        <taxon>Alcanivoracaceae</taxon>
        <taxon>Alcanivorax</taxon>
    </lineage>
</organism>
<evidence type="ECO:0000313" key="6">
    <source>
        <dbReference type="Proteomes" id="UP000771797"/>
    </source>
</evidence>
<feature type="transmembrane region" description="Helical" evidence="4">
    <location>
        <begin position="7"/>
        <end position="31"/>
    </location>
</feature>
<evidence type="ECO:0000256" key="4">
    <source>
        <dbReference type="SAM" id="Phobius"/>
    </source>
</evidence>
<gene>
    <name evidence="5" type="ORF">A6D6_00343</name>
</gene>
<dbReference type="PROSITE" id="PS00409">
    <property type="entry name" value="PROKAR_NTER_METHYL"/>
    <property type="match status" value="1"/>
</dbReference>
<keyword evidence="3" id="KW-0281">Fimbrium</keyword>
<dbReference type="InterPro" id="IPR001082">
    <property type="entry name" value="Pilin"/>
</dbReference>
<dbReference type="Pfam" id="PF07963">
    <property type="entry name" value="N_methyl"/>
    <property type="match status" value="1"/>
</dbReference>
<keyword evidence="2" id="KW-0488">Methylation</keyword>
<comment type="similarity">
    <text evidence="1 3">Belongs to the N-Me-Phe pilin family.</text>
</comment>
<keyword evidence="4" id="KW-0472">Membrane</keyword>
<keyword evidence="6" id="KW-1185">Reference proteome</keyword>
<dbReference type="PANTHER" id="PTHR30093">
    <property type="entry name" value="GENERAL SECRETION PATHWAY PROTEIN G"/>
    <property type="match status" value="1"/>
</dbReference>
<dbReference type="InterPro" id="IPR045584">
    <property type="entry name" value="Pilin-like"/>
</dbReference>
<evidence type="ECO:0000256" key="2">
    <source>
        <dbReference type="ARBA" id="ARBA00022481"/>
    </source>
</evidence>
<dbReference type="PANTHER" id="PTHR30093:SF34">
    <property type="entry name" value="PREPILIN PEPTIDASE-DEPENDENT PROTEIN D"/>
    <property type="match status" value="1"/>
</dbReference>
<sequence>MKNVQKGFTLIELMIVVAIIGILAAVAIPAYQDYTVRSKVTEGLALAASAKVAVVDGFYSNDMNGVNSAAAEWANKWVATKYVDDITINADDGVITITYSAETPQIDGETIVLTPSIGLAALAAGLEGNIDWACASALSTTASNRNLPVNTGSVNERYAPTECK</sequence>